<comment type="similarity">
    <text evidence="1">Belongs to the enoyl-CoA hydratase/isomerase family.</text>
</comment>
<organism evidence="2 3">
    <name type="scientific">Pseudonocardia eucalypti</name>
    <dbReference type="NCBI Taxonomy" id="648755"/>
    <lineage>
        <taxon>Bacteria</taxon>
        <taxon>Bacillati</taxon>
        <taxon>Actinomycetota</taxon>
        <taxon>Actinomycetes</taxon>
        <taxon>Pseudonocardiales</taxon>
        <taxon>Pseudonocardiaceae</taxon>
        <taxon>Pseudonocardia</taxon>
    </lineage>
</organism>
<protein>
    <submittedName>
        <fullName evidence="2">Enoyl-CoA hydratase-related protein</fullName>
    </submittedName>
</protein>
<evidence type="ECO:0000256" key="1">
    <source>
        <dbReference type="ARBA" id="ARBA00005254"/>
    </source>
</evidence>
<dbReference type="InterPro" id="IPR051683">
    <property type="entry name" value="Enoyl-CoA_Hydratase/Isomerase"/>
</dbReference>
<dbReference type="CDD" id="cd06558">
    <property type="entry name" value="crotonase-like"/>
    <property type="match status" value="1"/>
</dbReference>
<dbReference type="Pfam" id="PF00378">
    <property type="entry name" value="ECH_1"/>
    <property type="match status" value="1"/>
</dbReference>
<sequence>MSAANAEAAAPVLLERLGDGVARITLNRPAQRNAMNRAARVALLNALDECTRPGAGVNVIVLTGSGPAFCAGVDLKEVAKEQDDPAAGNLDSRRASWRAVQDELAKHPAVVIAAVNGFALGGGLTLINAADLAVVDEDAQLGMPEIGFGLYPALAGPATQLRVSRKRAAWLVLTADRIDGRTAVEWGLANLAVPADRVAAEALSLARRVAGYDATGLRWSKRALWTVPEHISGWSRALDYGEDVGARIRAEADATQRGLEGFASGTRNPGQGSAP</sequence>
<dbReference type="PANTHER" id="PTHR42964:SF1">
    <property type="entry name" value="POLYKETIDE BIOSYNTHESIS ENOYL-COA HYDRATASE PKSH-RELATED"/>
    <property type="match status" value="1"/>
</dbReference>
<dbReference type="InterPro" id="IPR029045">
    <property type="entry name" value="ClpP/crotonase-like_dom_sf"/>
</dbReference>
<dbReference type="RefSeq" id="WP_185060826.1">
    <property type="nucleotide sequence ID" value="NZ_BAABJP010000029.1"/>
</dbReference>
<evidence type="ECO:0000313" key="3">
    <source>
        <dbReference type="Proteomes" id="UP001428817"/>
    </source>
</evidence>
<dbReference type="PANTHER" id="PTHR42964">
    <property type="entry name" value="ENOYL-COA HYDRATASE"/>
    <property type="match status" value="1"/>
</dbReference>
<dbReference type="Proteomes" id="UP001428817">
    <property type="component" value="Unassembled WGS sequence"/>
</dbReference>
<gene>
    <name evidence="2" type="ORF">GCM10023321_49770</name>
</gene>
<dbReference type="InterPro" id="IPR001753">
    <property type="entry name" value="Enoyl-CoA_hydra/iso"/>
</dbReference>
<dbReference type="SUPFAM" id="SSF52096">
    <property type="entry name" value="ClpP/crotonase"/>
    <property type="match status" value="1"/>
</dbReference>
<dbReference type="EMBL" id="BAABJP010000029">
    <property type="protein sequence ID" value="GAA5163224.1"/>
    <property type="molecule type" value="Genomic_DNA"/>
</dbReference>
<keyword evidence="3" id="KW-1185">Reference proteome</keyword>
<accession>A0ABP9QK53</accession>
<evidence type="ECO:0000313" key="2">
    <source>
        <dbReference type="EMBL" id="GAA5163224.1"/>
    </source>
</evidence>
<dbReference type="Gene3D" id="3.90.226.10">
    <property type="entry name" value="2-enoyl-CoA Hydratase, Chain A, domain 1"/>
    <property type="match status" value="1"/>
</dbReference>
<name>A0ABP9QK53_9PSEU</name>
<proteinExistence type="inferred from homology"/>
<comment type="caution">
    <text evidence="2">The sequence shown here is derived from an EMBL/GenBank/DDBJ whole genome shotgun (WGS) entry which is preliminary data.</text>
</comment>
<reference evidence="3" key="1">
    <citation type="journal article" date="2019" name="Int. J. Syst. Evol. Microbiol.">
        <title>The Global Catalogue of Microorganisms (GCM) 10K type strain sequencing project: providing services to taxonomists for standard genome sequencing and annotation.</title>
        <authorList>
            <consortium name="The Broad Institute Genomics Platform"/>
            <consortium name="The Broad Institute Genome Sequencing Center for Infectious Disease"/>
            <person name="Wu L."/>
            <person name="Ma J."/>
        </authorList>
    </citation>
    <scope>NUCLEOTIDE SEQUENCE [LARGE SCALE GENOMIC DNA]</scope>
    <source>
        <strain evidence="3">JCM 18303</strain>
    </source>
</reference>